<sequence length="63" mass="7205">MANVNIASEKTYSIQINGLTEYQVLFLMNAFQNSPVGHHPNDEPREEAELRKAIFDKCKQVLL</sequence>
<dbReference type="KEGG" id="vg:20283810"/>
<organism evidence="1 2">
    <name type="scientific">Escherichia phage vB_EcoP_PhAPEC5</name>
    <dbReference type="NCBI Taxonomy" id="1395983"/>
    <lineage>
        <taxon>Viruses</taxon>
        <taxon>Duplodnaviria</taxon>
        <taxon>Heunggongvirae</taxon>
        <taxon>Uroviricota</taxon>
        <taxon>Caudoviricetes</taxon>
        <taxon>Schitoviridae</taxon>
        <taxon>Enquatrovirinae</taxon>
        <taxon>Gamaleyavirus</taxon>
        <taxon>Gamaleyavirus APEC5</taxon>
    </lineage>
</organism>
<evidence type="ECO:0000313" key="2">
    <source>
        <dbReference type="Proteomes" id="UP000027383"/>
    </source>
</evidence>
<reference evidence="1 2" key="1">
    <citation type="journal article" date="2014" name="Vet. Microbiol.">
        <title>A cocktail of in vitro efficient phages is not a guarantee for in vivo therapeutic results against avian colibacillosis.</title>
        <authorList>
            <person name="Tsonos J."/>
            <person name="Oosterik L.H."/>
            <person name="Tuntufye H.N."/>
            <person name="Klumpp J."/>
            <person name="Butaye P."/>
            <person name="De Greve H."/>
            <person name="Hernalsteens J.P."/>
            <person name="Lavigne R."/>
            <person name="Goddeeris B.M."/>
        </authorList>
    </citation>
    <scope>NUCLEOTIDE SEQUENCE [LARGE SCALE GENOMIC DNA]</scope>
</reference>
<evidence type="ECO:0000313" key="1">
    <source>
        <dbReference type="EMBL" id="AGV99315.1"/>
    </source>
</evidence>
<accession>A0A067Y0A8</accession>
<name>A0A067Y0A8_9CAUD</name>
<protein>
    <submittedName>
        <fullName evidence="1">Uncharacterized protein</fullName>
    </submittedName>
</protein>
<dbReference type="RefSeq" id="YP_009055541.1">
    <property type="nucleotide sequence ID" value="NC_024786.1"/>
</dbReference>
<dbReference type="GeneID" id="20283810"/>
<dbReference type="Proteomes" id="UP000027383">
    <property type="component" value="Segment"/>
</dbReference>
<dbReference type="EMBL" id="KF192075">
    <property type="protein sequence ID" value="AGV99315.1"/>
    <property type="molecule type" value="Genomic_DNA"/>
</dbReference>
<proteinExistence type="predicted"/>
<gene>
    <name evidence="1" type="ORF">PhAPEC5_33</name>
</gene>
<keyword evidence="2" id="KW-1185">Reference proteome</keyword>
<dbReference type="OrthoDB" id="22899at10239"/>